<keyword evidence="4" id="KW-0597">Phosphoprotein</keyword>
<dbReference type="GO" id="GO:0009897">
    <property type="term" value="C:external side of plasma membrane"/>
    <property type="evidence" value="ECO:0007669"/>
    <property type="project" value="TreeGrafter"/>
</dbReference>
<dbReference type="EMBL" id="JAOTOJ010000002">
    <property type="protein sequence ID" value="KAK9408593.1"/>
    <property type="molecule type" value="Genomic_DNA"/>
</dbReference>
<feature type="domain" description="Fibronectin type-III" evidence="14">
    <location>
        <begin position="425"/>
        <end position="538"/>
    </location>
</feature>
<keyword evidence="11 15" id="KW-0675">Receptor</keyword>
<keyword evidence="10" id="KW-1015">Disulfide bond</keyword>
<dbReference type="PROSITE" id="PS50853">
    <property type="entry name" value="FN3"/>
    <property type="match status" value="3"/>
</dbReference>
<dbReference type="SMART" id="SM00060">
    <property type="entry name" value="FN3"/>
    <property type="match status" value="3"/>
</dbReference>
<dbReference type="Pfam" id="PF00041">
    <property type="entry name" value="fn3"/>
    <property type="match status" value="1"/>
</dbReference>
<evidence type="ECO:0000256" key="4">
    <source>
        <dbReference type="ARBA" id="ARBA00022553"/>
    </source>
</evidence>
<comment type="subcellular location">
    <subcellularLocation>
        <location evidence="1">Cell membrane</location>
        <topology evidence="1">Single-pass type I membrane protein</topology>
    </subcellularLocation>
</comment>
<dbReference type="SUPFAM" id="SSF49265">
    <property type="entry name" value="Fibronectin type III"/>
    <property type="match status" value="3"/>
</dbReference>
<dbReference type="InterPro" id="IPR013783">
    <property type="entry name" value="Ig-like_fold"/>
</dbReference>
<reference evidence="15 16" key="1">
    <citation type="journal article" date="2024" name="Proc. Natl. Acad. Sci. U.S.A.">
        <title>The genetic regulatory architecture and epigenomic basis for age-related changes in rattlesnake venom.</title>
        <authorList>
            <person name="Hogan M.P."/>
            <person name="Holding M.L."/>
            <person name="Nystrom G.S."/>
            <person name="Colston T.J."/>
            <person name="Bartlett D.A."/>
            <person name="Mason A.J."/>
            <person name="Ellsworth S.A."/>
            <person name="Rautsaw R.M."/>
            <person name="Lawrence K.C."/>
            <person name="Strickland J.L."/>
            <person name="He B."/>
            <person name="Fraser P."/>
            <person name="Margres M.J."/>
            <person name="Gilbert D.M."/>
            <person name="Gibbs H.L."/>
            <person name="Parkinson C.L."/>
            <person name="Rokyta D.R."/>
        </authorList>
    </citation>
    <scope>NUCLEOTIDE SEQUENCE [LARGE SCALE GENOMIC DNA]</scope>
    <source>
        <strain evidence="15">DRR0105</strain>
    </source>
</reference>
<organism evidence="15 16">
    <name type="scientific">Crotalus adamanteus</name>
    <name type="common">Eastern diamondback rattlesnake</name>
    <dbReference type="NCBI Taxonomy" id="8729"/>
    <lineage>
        <taxon>Eukaryota</taxon>
        <taxon>Metazoa</taxon>
        <taxon>Chordata</taxon>
        <taxon>Craniata</taxon>
        <taxon>Vertebrata</taxon>
        <taxon>Euteleostomi</taxon>
        <taxon>Lepidosauria</taxon>
        <taxon>Squamata</taxon>
        <taxon>Bifurcata</taxon>
        <taxon>Unidentata</taxon>
        <taxon>Episquamata</taxon>
        <taxon>Toxicofera</taxon>
        <taxon>Serpentes</taxon>
        <taxon>Colubroidea</taxon>
        <taxon>Viperidae</taxon>
        <taxon>Crotalinae</taxon>
        <taxon>Crotalus</taxon>
    </lineage>
</organism>
<evidence type="ECO:0000256" key="11">
    <source>
        <dbReference type="ARBA" id="ARBA00023170"/>
    </source>
</evidence>
<keyword evidence="16" id="KW-1185">Reference proteome</keyword>
<evidence type="ECO:0000256" key="5">
    <source>
        <dbReference type="ARBA" id="ARBA00022692"/>
    </source>
</evidence>
<evidence type="ECO:0000313" key="16">
    <source>
        <dbReference type="Proteomes" id="UP001474421"/>
    </source>
</evidence>
<comment type="caution">
    <text evidence="15">The sequence shown here is derived from an EMBL/GenBank/DDBJ whole genome shotgun (WGS) entry which is preliminary data.</text>
</comment>
<keyword evidence="8 13" id="KW-1133">Transmembrane helix</keyword>
<dbReference type="GO" id="GO:0004924">
    <property type="term" value="F:oncostatin-M receptor activity"/>
    <property type="evidence" value="ECO:0007669"/>
    <property type="project" value="TreeGrafter"/>
</dbReference>
<evidence type="ECO:0000256" key="13">
    <source>
        <dbReference type="SAM" id="Phobius"/>
    </source>
</evidence>
<evidence type="ECO:0000259" key="14">
    <source>
        <dbReference type="PROSITE" id="PS50853"/>
    </source>
</evidence>
<comment type="similarity">
    <text evidence="2">Belongs to the type I cytokine receptor family. Type 2 subfamily.</text>
</comment>
<name>A0AAW1C2M7_CROAD</name>
<dbReference type="InterPro" id="IPR003961">
    <property type="entry name" value="FN3_dom"/>
</dbReference>
<keyword evidence="12" id="KW-0325">Glycoprotein</keyword>
<dbReference type="Pfam" id="PF25552">
    <property type="entry name" value="LIFR_D4"/>
    <property type="match status" value="1"/>
</dbReference>
<keyword evidence="5 13" id="KW-0812">Transmembrane</keyword>
<dbReference type="Gene3D" id="2.60.40.10">
    <property type="entry name" value="Immunoglobulins"/>
    <property type="match status" value="5"/>
</dbReference>
<evidence type="ECO:0000256" key="6">
    <source>
        <dbReference type="ARBA" id="ARBA00022729"/>
    </source>
</evidence>
<evidence type="ECO:0000256" key="12">
    <source>
        <dbReference type="ARBA" id="ARBA00023180"/>
    </source>
</evidence>
<dbReference type="InterPro" id="IPR050379">
    <property type="entry name" value="Type-I_Cytokine_Rcpt"/>
</dbReference>
<feature type="domain" description="Fibronectin type-III" evidence="14">
    <location>
        <begin position="124"/>
        <end position="226"/>
    </location>
</feature>
<dbReference type="GO" id="GO:0008284">
    <property type="term" value="P:positive regulation of cell population proliferation"/>
    <property type="evidence" value="ECO:0007669"/>
    <property type="project" value="TreeGrafter"/>
</dbReference>
<dbReference type="GO" id="GO:0019955">
    <property type="term" value="F:cytokine binding"/>
    <property type="evidence" value="ECO:0007669"/>
    <property type="project" value="TreeGrafter"/>
</dbReference>
<feature type="domain" description="Fibronectin type-III" evidence="14">
    <location>
        <begin position="227"/>
        <end position="328"/>
    </location>
</feature>
<protein>
    <submittedName>
        <fullName evidence="15">Oncostatin-M-specific receptor subunit beta</fullName>
    </submittedName>
</protein>
<dbReference type="GO" id="GO:0005127">
    <property type="term" value="F:ciliary neurotrophic factor receptor binding"/>
    <property type="evidence" value="ECO:0007669"/>
    <property type="project" value="TreeGrafter"/>
</dbReference>
<keyword evidence="6" id="KW-0732">Signal</keyword>
<feature type="transmembrane region" description="Helical" evidence="13">
    <location>
        <begin position="541"/>
        <end position="559"/>
    </location>
</feature>
<dbReference type="InterPro" id="IPR003529">
    <property type="entry name" value="Hematopoietin_rcpt_Gp130_CS"/>
</dbReference>
<dbReference type="FunFam" id="2.60.40.10:FF:001289">
    <property type="entry name" value="Oncostatin-M-specific receptor subunit beta"/>
    <property type="match status" value="1"/>
</dbReference>
<evidence type="ECO:0000256" key="8">
    <source>
        <dbReference type="ARBA" id="ARBA00022989"/>
    </source>
</evidence>
<accession>A0AAW1C2M7</accession>
<dbReference type="InterPro" id="IPR036116">
    <property type="entry name" value="FN3_sf"/>
</dbReference>
<evidence type="ECO:0000256" key="10">
    <source>
        <dbReference type="ARBA" id="ARBA00023157"/>
    </source>
</evidence>
<dbReference type="PANTHER" id="PTHR23036:SF95">
    <property type="entry name" value="ONCOSTATIN-M-SPECIFIC RECEPTOR SUBUNIT BETA"/>
    <property type="match status" value="1"/>
</dbReference>
<evidence type="ECO:0000256" key="3">
    <source>
        <dbReference type="ARBA" id="ARBA00022475"/>
    </source>
</evidence>
<evidence type="ECO:0000256" key="2">
    <source>
        <dbReference type="ARBA" id="ARBA00008921"/>
    </source>
</evidence>
<proteinExistence type="inferred from homology"/>
<keyword evidence="3" id="KW-1003">Cell membrane</keyword>
<keyword evidence="9 13" id="KW-0472">Membrane</keyword>
<dbReference type="CDD" id="cd00063">
    <property type="entry name" value="FN3"/>
    <property type="match status" value="3"/>
</dbReference>
<evidence type="ECO:0000256" key="1">
    <source>
        <dbReference type="ARBA" id="ARBA00004251"/>
    </source>
</evidence>
<keyword evidence="7" id="KW-0677">Repeat</keyword>
<dbReference type="AlphaFoldDB" id="A0AAW1C2M7"/>
<sequence>MARMLLILACGFSDVRDNDATYLYLTNQPDKPQNLNCETEDMINVRCTWNPVFVSTDCFFRDACPMEFILSDVSSTKIYCSTKFQNSCSFKMGDQFLYNVRLTARNCLGQKHEQLSFNVMHIVRPVIFNKPAVDYQNATFIQLSWDINPINASLSLLCQINAANGDGNKQYNITVQSNSDFPPHFQLGGLQPATKYALKVRCAADVGPSWKWSSWTESIISETPETAPSGLLDVWRYINPDLEQHNVTVFWKESSEFRANGKIQKYHLSLENLEEPSMQHHNFSSSASQKSSVISLGNHSYKILVWAQNGVSASSPSVIIIPATNKNGKVHLSKETTDNNTEHGIYISWKPQSKFSQYVVDWCNHPTGNACDFQWKKYEQNKSSDLITSDAFRHGVRYTFNVYGIQDDKSYLLEKKVKYLKEEEPLQYILCNIVNATANSLKVTWEPQDQKFNSCFIRGYVLYMKMDDQNCMVQGSEQFRNANNLTICSYKIEKPNQTEFTVRHLKPRTKYLFAVQAYAVKPHYTDNGTFKTVFTPDDGKWLFHLLYLLVIIPLMLMCMCSRKSNRVRNCLYPTIPQPKVTPIFKMSSGMTEVNDIIPDQLVMLEKPQEFTLIPAHQKHTSIRKTI</sequence>
<evidence type="ECO:0000313" key="15">
    <source>
        <dbReference type="EMBL" id="KAK9408593.1"/>
    </source>
</evidence>
<gene>
    <name evidence="15" type="ORF">NXF25_007367</name>
</gene>
<dbReference type="PANTHER" id="PTHR23036">
    <property type="entry name" value="CYTOKINE RECEPTOR"/>
    <property type="match status" value="1"/>
</dbReference>
<evidence type="ECO:0000256" key="7">
    <source>
        <dbReference type="ARBA" id="ARBA00022737"/>
    </source>
</evidence>
<dbReference type="PROSITE" id="PS01353">
    <property type="entry name" value="HEMATOPO_REC_L_F2"/>
    <property type="match status" value="1"/>
</dbReference>
<dbReference type="GO" id="GO:0043235">
    <property type="term" value="C:receptor complex"/>
    <property type="evidence" value="ECO:0007669"/>
    <property type="project" value="TreeGrafter"/>
</dbReference>
<evidence type="ECO:0000256" key="9">
    <source>
        <dbReference type="ARBA" id="ARBA00023136"/>
    </source>
</evidence>
<dbReference type="Proteomes" id="UP001474421">
    <property type="component" value="Unassembled WGS sequence"/>
</dbReference>